<comment type="caution">
    <text evidence="2">The sequence shown here is derived from an EMBL/GenBank/DDBJ whole genome shotgun (WGS) entry which is preliminary data.</text>
</comment>
<accession>A0A4C1ZJ92</accession>
<evidence type="ECO:0000313" key="2">
    <source>
        <dbReference type="EMBL" id="GBP87920.1"/>
    </source>
</evidence>
<feature type="compositionally biased region" description="Basic and acidic residues" evidence="1">
    <location>
        <begin position="60"/>
        <end position="70"/>
    </location>
</feature>
<keyword evidence="3" id="KW-1185">Reference proteome</keyword>
<gene>
    <name evidence="2" type="ORF">EVAR_100215_1</name>
</gene>
<organism evidence="2 3">
    <name type="scientific">Eumeta variegata</name>
    <name type="common">Bagworm moth</name>
    <name type="synonym">Eumeta japonica</name>
    <dbReference type="NCBI Taxonomy" id="151549"/>
    <lineage>
        <taxon>Eukaryota</taxon>
        <taxon>Metazoa</taxon>
        <taxon>Ecdysozoa</taxon>
        <taxon>Arthropoda</taxon>
        <taxon>Hexapoda</taxon>
        <taxon>Insecta</taxon>
        <taxon>Pterygota</taxon>
        <taxon>Neoptera</taxon>
        <taxon>Endopterygota</taxon>
        <taxon>Lepidoptera</taxon>
        <taxon>Glossata</taxon>
        <taxon>Ditrysia</taxon>
        <taxon>Tineoidea</taxon>
        <taxon>Psychidae</taxon>
        <taxon>Oiketicinae</taxon>
        <taxon>Eumeta</taxon>
    </lineage>
</organism>
<evidence type="ECO:0000256" key="1">
    <source>
        <dbReference type="SAM" id="MobiDB-lite"/>
    </source>
</evidence>
<proteinExistence type="predicted"/>
<reference evidence="2 3" key="1">
    <citation type="journal article" date="2019" name="Commun. Biol.">
        <title>The bagworm genome reveals a unique fibroin gene that provides high tensile strength.</title>
        <authorList>
            <person name="Kono N."/>
            <person name="Nakamura H."/>
            <person name="Ohtoshi R."/>
            <person name="Tomita M."/>
            <person name="Numata K."/>
            <person name="Arakawa K."/>
        </authorList>
    </citation>
    <scope>NUCLEOTIDE SEQUENCE [LARGE SCALE GENOMIC DNA]</scope>
</reference>
<name>A0A4C1ZJ92_EUMVA</name>
<dbReference type="AlphaFoldDB" id="A0A4C1ZJ92"/>
<dbReference type="Proteomes" id="UP000299102">
    <property type="component" value="Unassembled WGS sequence"/>
</dbReference>
<dbReference type="EMBL" id="BGZK01001894">
    <property type="protein sequence ID" value="GBP87920.1"/>
    <property type="molecule type" value="Genomic_DNA"/>
</dbReference>
<feature type="region of interest" description="Disordered" evidence="1">
    <location>
        <begin position="59"/>
        <end position="105"/>
    </location>
</feature>
<protein>
    <submittedName>
        <fullName evidence="2">Uncharacterized protein</fullName>
    </submittedName>
</protein>
<feature type="compositionally biased region" description="Basic and acidic residues" evidence="1">
    <location>
        <begin position="88"/>
        <end position="100"/>
    </location>
</feature>
<sequence>MVSVSLQSSDIVVPLVHGRRRRVGRVPARPAPTCGRRAAGSRATRFTRSARVGACAAVRASRESPTRRDMVTGVAAGPGSVPAAPTMDQKKSGDNRRESEVGNNHIFTRVIKGARAGGAGGLLARRRDFLGRRTRARLVSDPTIVGHTRDERPTFYRLNAS</sequence>
<evidence type="ECO:0000313" key="3">
    <source>
        <dbReference type="Proteomes" id="UP000299102"/>
    </source>
</evidence>
<feature type="compositionally biased region" description="Low complexity" evidence="1">
    <location>
        <begin position="71"/>
        <end position="86"/>
    </location>
</feature>